<evidence type="ECO:0000313" key="9">
    <source>
        <dbReference type="Proteomes" id="UP000192472"/>
    </source>
</evidence>
<dbReference type="GO" id="GO:0003677">
    <property type="term" value="F:DNA binding"/>
    <property type="evidence" value="ECO:0007669"/>
    <property type="project" value="InterPro"/>
</dbReference>
<keyword evidence="4" id="KW-0804">Transcription</keyword>
<dbReference type="Pfam" id="PF04542">
    <property type="entry name" value="Sigma70_r2"/>
    <property type="match status" value="1"/>
</dbReference>
<dbReference type="EMBL" id="FWYF01000003">
    <property type="protein sequence ID" value="SMD36767.1"/>
    <property type="molecule type" value="Genomic_DNA"/>
</dbReference>
<accession>A0A1W2GJE1</accession>
<dbReference type="PANTHER" id="PTHR43133:SF46">
    <property type="entry name" value="RNA POLYMERASE SIGMA-70 FACTOR ECF SUBFAMILY"/>
    <property type="match status" value="1"/>
</dbReference>
<evidence type="ECO:0000256" key="3">
    <source>
        <dbReference type="ARBA" id="ARBA00023082"/>
    </source>
</evidence>
<evidence type="ECO:0000256" key="5">
    <source>
        <dbReference type="SAM" id="Coils"/>
    </source>
</evidence>
<feature type="coiled-coil region" evidence="5">
    <location>
        <begin position="105"/>
        <end position="132"/>
    </location>
</feature>
<dbReference type="Proteomes" id="UP000192472">
    <property type="component" value="Unassembled WGS sequence"/>
</dbReference>
<evidence type="ECO:0000256" key="2">
    <source>
        <dbReference type="ARBA" id="ARBA00023015"/>
    </source>
</evidence>
<dbReference type="NCBIfam" id="TIGR02937">
    <property type="entry name" value="sigma70-ECF"/>
    <property type="match status" value="1"/>
</dbReference>
<keyword evidence="9" id="KW-1185">Reference proteome</keyword>
<feature type="domain" description="RNA polymerase sigma factor 70 region 4 type 2" evidence="7">
    <location>
        <begin position="117"/>
        <end position="167"/>
    </location>
</feature>
<dbReference type="PANTHER" id="PTHR43133">
    <property type="entry name" value="RNA POLYMERASE ECF-TYPE SIGMA FACTO"/>
    <property type="match status" value="1"/>
</dbReference>
<dbReference type="SUPFAM" id="SSF88946">
    <property type="entry name" value="Sigma2 domain of RNA polymerase sigma factors"/>
    <property type="match status" value="1"/>
</dbReference>
<name>A0A1W2GJE1_REIFA</name>
<evidence type="ECO:0000313" key="8">
    <source>
        <dbReference type="EMBL" id="SMD36767.1"/>
    </source>
</evidence>
<reference evidence="8 9" key="1">
    <citation type="submission" date="2017-04" db="EMBL/GenBank/DDBJ databases">
        <authorList>
            <person name="Afonso C.L."/>
            <person name="Miller P.J."/>
            <person name="Scott M.A."/>
            <person name="Spackman E."/>
            <person name="Goraichik I."/>
            <person name="Dimitrov K.M."/>
            <person name="Suarez D.L."/>
            <person name="Swayne D.E."/>
        </authorList>
    </citation>
    <scope>NUCLEOTIDE SEQUENCE [LARGE SCALE GENOMIC DNA]</scope>
    <source>
        <strain evidence="8 9">DSM 26133</strain>
    </source>
</reference>
<proteinExistence type="inferred from homology"/>
<keyword evidence="5" id="KW-0175">Coiled coil</keyword>
<feature type="domain" description="RNA polymerase sigma-70 region 2" evidence="6">
    <location>
        <begin position="24"/>
        <end position="88"/>
    </location>
</feature>
<protein>
    <submittedName>
        <fullName evidence="8">RNA polymerase sigma-70 factor, ECF subfamily</fullName>
    </submittedName>
</protein>
<sequence length="194" mass="22976">MNIDLEIVKNITDLSNKNTFEKVFRTYYQQLAAFAYQYVESHETAEEIVQDVFTNVWTKSDQIEIRTAVKSYLYGAVRNACLNFIKHKKIERRYEEQELLKADGYETDFLELDELQKEIDAALDQLPEKCRQIFEMSRFEEKKYKEIAEELGLSIKTVENQMGRALKVMRTALSRYLPSFIFWIISALQKNLWG</sequence>
<keyword evidence="3" id="KW-0731">Sigma factor</keyword>
<evidence type="ECO:0000256" key="1">
    <source>
        <dbReference type="ARBA" id="ARBA00010641"/>
    </source>
</evidence>
<dbReference type="InterPro" id="IPR013325">
    <property type="entry name" value="RNA_pol_sigma_r2"/>
</dbReference>
<dbReference type="STRING" id="692418.SAMN04488029_3056"/>
<dbReference type="InterPro" id="IPR014284">
    <property type="entry name" value="RNA_pol_sigma-70_dom"/>
</dbReference>
<dbReference type="NCBIfam" id="TIGR02985">
    <property type="entry name" value="Sig70_bacteroi1"/>
    <property type="match status" value="1"/>
</dbReference>
<gene>
    <name evidence="8" type="ORF">SAMN04488029_3056</name>
</gene>
<dbReference type="Gene3D" id="1.10.10.10">
    <property type="entry name" value="Winged helix-like DNA-binding domain superfamily/Winged helix DNA-binding domain"/>
    <property type="match status" value="1"/>
</dbReference>
<dbReference type="InterPro" id="IPR007627">
    <property type="entry name" value="RNA_pol_sigma70_r2"/>
</dbReference>
<dbReference type="CDD" id="cd06171">
    <property type="entry name" value="Sigma70_r4"/>
    <property type="match status" value="1"/>
</dbReference>
<evidence type="ECO:0000259" key="6">
    <source>
        <dbReference type="Pfam" id="PF04542"/>
    </source>
</evidence>
<dbReference type="SUPFAM" id="SSF88659">
    <property type="entry name" value="Sigma3 and sigma4 domains of RNA polymerase sigma factors"/>
    <property type="match status" value="1"/>
</dbReference>
<dbReference type="OrthoDB" id="1524077at2"/>
<evidence type="ECO:0000256" key="4">
    <source>
        <dbReference type="ARBA" id="ARBA00023163"/>
    </source>
</evidence>
<dbReference type="GO" id="GO:0006352">
    <property type="term" value="P:DNA-templated transcription initiation"/>
    <property type="evidence" value="ECO:0007669"/>
    <property type="project" value="InterPro"/>
</dbReference>
<dbReference type="AlphaFoldDB" id="A0A1W2GJE1"/>
<dbReference type="InterPro" id="IPR013324">
    <property type="entry name" value="RNA_pol_sigma_r3/r4-like"/>
</dbReference>
<evidence type="ECO:0000259" key="7">
    <source>
        <dbReference type="Pfam" id="PF08281"/>
    </source>
</evidence>
<dbReference type="InterPro" id="IPR013249">
    <property type="entry name" value="RNA_pol_sigma70_r4_t2"/>
</dbReference>
<dbReference type="Pfam" id="PF08281">
    <property type="entry name" value="Sigma70_r4_2"/>
    <property type="match status" value="1"/>
</dbReference>
<comment type="similarity">
    <text evidence="1">Belongs to the sigma-70 factor family. ECF subfamily.</text>
</comment>
<keyword evidence="2" id="KW-0805">Transcription regulation</keyword>
<organism evidence="8 9">
    <name type="scientific">Reichenbachiella faecimaris</name>
    <dbReference type="NCBI Taxonomy" id="692418"/>
    <lineage>
        <taxon>Bacteria</taxon>
        <taxon>Pseudomonadati</taxon>
        <taxon>Bacteroidota</taxon>
        <taxon>Cytophagia</taxon>
        <taxon>Cytophagales</taxon>
        <taxon>Reichenbachiellaceae</taxon>
        <taxon>Reichenbachiella</taxon>
    </lineage>
</organism>
<dbReference type="Gene3D" id="1.10.1740.10">
    <property type="match status" value="1"/>
</dbReference>
<dbReference type="InterPro" id="IPR036388">
    <property type="entry name" value="WH-like_DNA-bd_sf"/>
</dbReference>
<dbReference type="InterPro" id="IPR039425">
    <property type="entry name" value="RNA_pol_sigma-70-like"/>
</dbReference>
<dbReference type="InterPro" id="IPR014327">
    <property type="entry name" value="RNA_pol_sigma70_bacteroid"/>
</dbReference>
<dbReference type="GO" id="GO:0016987">
    <property type="term" value="F:sigma factor activity"/>
    <property type="evidence" value="ECO:0007669"/>
    <property type="project" value="UniProtKB-KW"/>
</dbReference>